<reference evidence="2 3" key="1">
    <citation type="submission" date="2019-03" db="EMBL/GenBank/DDBJ databases">
        <title>First draft genome of Liparis tanakae, snailfish: a comprehensive survey of snailfish specific genes.</title>
        <authorList>
            <person name="Kim W."/>
            <person name="Song I."/>
            <person name="Jeong J.-H."/>
            <person name="Kim D."/>
            <person name="Kim S."/>
            <person name="Ryu S."/>
            <person name="Song J.Y."/>
            <person name="Lee S.K."/>
        </authorList>
    </citation>
    <scope>NUCLEOTIDE SEQUENCE [LARGE SCALE GENOMIC DNA]</scope>
    <source>
        <tissue evidence="2">Muscle</tissue>
    </source>
</reference>
<comment type="caution">
    <text evidence="2">The sequence shown here is derived from an EMBL/GenBank/DDBJ whole genome shotgun (WGS) entry which is preliminary data.</text>
</comment>
<gene>
    <name evidence="2" type="ORF">EYF80_000103</name>
</gene>
<proteinExistence type="predicted"/>
<feature type="compositionally biased region" description="Pro residues" evidence="1">
    <location>
        <begin position="16"/>
        <end position="27"/>
    </location>
</feature>
<name>A0A4Z2JH57_9TELE</name>
<accession>A0A4Z2JH57</accession>
<evidence type="ECO:0000313" key="2">
    <source>
        <dbReference type="EMBL" id="TNN89500.1"/>
    </source>
</evidence>
<dbReference type="AlphaFoldDB" id="A0A4Z2JH57"/>
<evidence type="ECO:0000313" key="3">
    <source>
        <dbReference type="Proteomes" id="UP000314294"/>
    </source>
</evidence>
<evidence type="ECO:0000256" key="1">
    <source>
        <dbReference type="SAM" id="MobiDB-lite"/>
    </source>
</evidence>
<sequence>MSKCFHQKTSRLMVLKPPPPPPPPDGPQLPGGLLSSEPLGLKEQEDDGACRAWVRALSSCSYRQHGGKRNVSAGGSTLNFIPFAKSPPLMFCPDTSCFLYMSTYAVSLGKRFVMFCTDWKDVNVTRLSLNSSQSFASWPLLGSVFPCSGATERAEHAERRHSGWPFPKSSLRSK</sequence>
<protein>
    <submittedName>
        <fullName evidence="2">Uncharacterized protein</fullName>
    </submittedName>
</protein>
<organism evidence="2 3">
    <name type="scientific">Liparis tanakae</name>
    <name type="common">Tanaka's snailfish</name>
    <dbReference type="NCBI Taxonomy" id="230148"/>
    <lineage>
        <taxon>Eukaryota</taxon>
        <taxon>Metazoa</taxon>
        <taxon>Chordata</taxon>
        <taxon>Craniata</taxon>
        <taxon>Vertebrata</taxon>
        <taxon>Euteleostomi</taxon>
        <taxon>Actinopterygii</taxon>
        <taxon>Neopterygii</taxon>
        <taxon>Teleostei</taxon>
        <taxon>Neoteleostei</taxon>
        <taxon>Acanthomorphata</taxon>
        <taxon>Eupercaria</taxon>
        <taxon>Perciformes</taxon>
        <taxon>Cottioidei</taxon>
        <taxon>Cottales</taxon>
        <taxon>Liparidae</taxon>
        <taxon>Liparis</taxon>
    </lineage>
</organism>
<feature type="compositionally biased region" description="Low complexity" evidence="1">
    <location>
        <begin position="28"/>
        <end position="38"/>
    </location>
</feature>
<dbReference type="EMBL" id="SRLO01000001">
    <property type="protein sequence ID" value="TNN89500.1"/>
    <property type="molecule type" value="Genomic_DNA"/>
</dbReference>
<feature type="region of interest" description="Disordered" evidence="1">
    <location>
        <begin position="1"/>
        <end position="38"/>
    </location>
</feature>
<dbReference type="Proteomes" id="UP000314294">
    <property type="component" value="Unassembled WGS sequence"/>
</dbReference>
<keyword evidence="3" id="KW-1185">Reference proteome</keyword>